<proteinExistence type="predicted"/>
<evidence type="ECO:0000313" key="2">
    <source>
        <dbReference type="EMBL" id="CUR53995.1"/>
    </source>
</evidence>
<protein>
    <submittedName>
        <fullName evidence="2">YibE/F family protein</fullName>
    </submittedName>
</protein>
<dbReference type="AlphaFoldDB" id="A0A2P2BW81"/>
<feature type="transmembrane region" description="Helical" evidence="1">
    <location>
        <begin position="232"/>
        <end position="254"/>
    </location>
</feature>
<feature type="transmembrane region" description="Helical" evidence="1">
    <location>
        <begin position="373"/>
        <end position="397"/>
    </location>
</feature>
<feature type="transmembrane region" description="Helical" evidence="1">
    <location>
        <begin position="174"/>
        <end position="196"/>
    </location>
</feature>
<dbReference type="EMBL" id="CZKA01000004">
    <property type="protein sequence ID" value="CUR53995.1"/>
    <property type="molecule type" value="Genomic_DNA"/>
</dbReference>
<feature type="transmembrane region" description="Helical" evidence="1">
    <location>
        <begin position="202"/>
        <end position="220"/>
    </location>
</feature>
<keyword evidence="1" id="KW-1133">Transmembrane helix</keyword>
<feature type="transmembrane region" description="Helical" evidence="1">
    <location>
        <begin position="328"/>
        <end position="353"/>
    </location>
</feature>
<gene>
    <name evidence="2" type="ORF">NOCA2120028</name>
</gene>
<feature type="transmembrane region" description="Helical" evidence="1">
    <location>
        <begin position="23"/>
        <end position="44"/>
    </location>
</feature>
<dbReference type="PANTHER" id="PTHR41771:SF1">
    <property type="entry name" value="MEMBRANE PROTEIN"/>
    <property type="match status" value="1"/>
</dbReference>
<reference evidence="2" key="1">
    <citation type="submission" date="2015-08" db="EMBL/GenBank/DDBJ databases">
        <authorList>
            <person name="Babu N.S."/>
            <person name="Beckwith C.J."/>
            <person name="Beseler K.G."/>
            <person name="Brison A."/>
            <person name="Carone J.V."/>
            <person name="Caskin T.P."/>
            <person name="Diamond M."/>
            <person name="Durham M.E."/>
            <person name="Foxe J.M."/>
            <person name="Go M."/>
            <person name="Henderson B.A."/>
            <person name="Jones I.B."/>
            <person name="McGettigan J.A."/>
            <person name="Micheletti S.J."/>
            <person name="Nasrallah M.E."/>
            <person name="Ortiz D."/>
            <person name="Piller C.R."/>
            <person name="Privatt S.R."/>
            <person name="Schneider S.L."/>
            <person name="Sharp S."/>
            <person name="Smith T.C."/>
            <person name="Stanton J.D."/>
            <person name="Ullery H.E."/>
            <person name="Wilson R.J."/>
            <person name="Serrano M.G."/>
            <person name="Buck G."/>
            <person name="Lee V."/>
            <person name="Wang Y."/>
            <person name="Carvalho R."/>
            <person name="Voegtly L."/>
            <person name="Shi R."/>
            <person name="Duckworth R."/>
            <person name="Johnson A."/>
            <person name="Loviza R."/>
            <person name="Walstead R."/>
            <person name="Shah Z."/>
            <person name="Kiflezghi M."/>
            <person name="Wade K."/>
            <person name="Ball S.L."/>
            <person name="Bradley K.W."/>
            <person name="Asai D.J."/>
            <person name="Bowman C.A."/>
            <person name="Russell D.A."/>
            <person name="Pope W.H."/>
            <person name="Jacobs-Sera D."/>
            <person name="Hendrix R.W."/>
            <person name="Hatfull G.F."/>
        </authorList>
    </citation>
    <scope>NUCLEOTIDE SEQUENCE</scope>
</reference>
<evidence type="ECO:0000256" key="1">
    <source>
        <dbReference type="SAM" id="Phobius"/>
    </source>
</evidence>
<feature type="transmembrane region" description="Helical" evidence="1">
    <location>
        <begin position="153"/>
        <end position="169"/>
    </location>
</feature>
<dbReference type="PANTHER" id="PTHR41771">
    <property type="entry name" value="MEMBRANE PROTEIN-RELATED"/>
    <property type="match status" value="1"/>
</dbReference>
<keyword evidence="1" id="KW-0472">Membrane</keyword>
<feature type="transmembrane region" description="Helical" evidence="1">
    <location>
        <begin position="274"/>
        <end position="295"/>
    </location>
</feature>
<dbReference type="Pfam" id="PF07907">
    <property type="entry name" value="YibE_F"/>
    <property type="match status" value="1"/>
</dbReference>
<keyword evidence="1" id="KW-0812">Transmembrane</keyword>
<organism evidence="2">
    <name type="scientific">metagenome</name>
    <dbReference type="NCBI Taxonomy" id="256318"/>
    <lineage>
        <taxon>unclassified sequences</taxon>
        <taxon>metagenomes</taxon>
    </lineage>
</organism>
<name>A0A2P2BW81_9ZZZZ</name>
<accession>A0A2P2BW81</accession>
<sequence>MGGGHAHSHEAPRDVVVGSRPRVVLMVLLGLAALATVVGLFQLWPDGAAVRQAGGDVEFSAPGVTFPHATITAVQPPCPDSAEGENTVTDTCGQISVTLENGPEKGEEIRMPLVGPQALAGLRAGDGVQVQRIPGSGEDAAVYSLFGVDRGHSLLWLTLLFVAVVVAVARLRGLLALVGLGFSGLVIVKFMLPALVTGGSGTAVALVGASAIMFVVLYVAHGPTVRTSTALAGTLVGVAITAALAHVAVAANRLSGIGDETALRLQSQLGDLDFRGLLACAVIVAGLGVLNDVTITQSSAVWELRSAGPELSRREIFRSAMRIGRDHIASTIYTIVFAYTGAALSVLLVLYLYDRPLLDLLGTEDIAIEVVRTLTTSVGLVLAVPVTTAIAALTVAGPGSELPRRRKH</sequence>
<dbReference type="InterPro" id="IPR012507">
    <property type="entry name" value="YibE_F"/>
</dbReference>